<dbReference type="RefSeq" id="XP_052131238.1">
    <property type="nucleotide sequence ID" value="XM_052275278.1"/>
</dbReference>
<evidence type="ECO:0000256" key="6">
    <source>
        <dbReference type="ARBA" id="ARBA00022801"/>
    </source>
</evidence>
<keyword evidence="5" id="KW-0227">DNA damage</keyword>
<dbReference type="AlphaFoldDB" id="A0A9C6X8J7"/>
<keyword evidence="7" id="KW-0269">Exonuclease</keyword>
<dbReference type="InterPro" id="IPR011084">
    <property type="entry name" value="DRMBL"/>
</dbReference>
<dbReference type="GO" id="GO:0003684">
    <property type="term" value="F:damaged DNA binding"/>
    <property type="evidence" value="ECO:0007669"/>
    <property type="project" value="TreeGrafter"/>
</dbReference>
<keyword evidence="8" id="KW-0233">DNA recombination</keyword>
<keyword evidence="4" id="KW-0255">Endonuclease</keyword>
<reference evidence="15 16" key="2">
    <citation type="submission" date="2025-04" db="UniProtKB">
        <authorList>
            <consortium name="RefSeq"/>
        </authorList>
    </citation>
    <scope>IDENTIFICATION</scope>
    <source>
        <tissue evidence="15 16">Whole organism</tissue>
    </source>
</reference>
<sequence>MSTFPGLIDEIPKISVDRFNEKNLTSELFFLSHFHADHMVGLRCSEFHAILREKESAFIYCSELTALFLSQNHLQGLDEKIKVLAVNKEHVIKINDEHGFVSVTPLPAGHCPGSIMFLFSYKGLNYLYTGDYRMTQENIMKLKALKDQDGCFKPIETLYLDTTFFESAYSYFPSRDESMSELIKMCRSWLEKGDDYVIDIRTPATVGVEYVLITLSKEFDQPFHVSASAHDKYCRIPELSSAVSKSDKSKLHACIPGNRVSGKTQFMQSHKNQKEQNVLSIKLCCLHAKNFSSEKSLVSYSEQQHLYRLVYSSHSSHSELVEMIETLEPTKIVPCVVPHYLTPSAVVEVLHSSCNLKAKCHDSDSVLQFSSYEDVESTKVEYIKEEKEEKNCGALLTISKYNVNDSSDENDYLTDESDDNELPPFSWDCHYDTNKALKKEKQPYKKSKLG</sequence>
<dbReference type="Gene3D" id="3.60.15.10">
    <property type="entry name" value="Ribonuclease Z/Hydroxyacylglutathione hydrolase-like"/>
    <property type="match status" value="1"/>
</dbReference>
<dbReference type="SUPFAM" id="SSF56281">
    <property type="entry name" value="Metallo-hydrolase/oxidoreductase"/>
    <property type="match status" value="1"/>
</dbReference>
<dbReference type="InterPro" id="IPR036866">
    <property type="entry name" value="RibonucZ/Hydroxyglut_hydro"/>
</dbReference>
<organism evidence="14 15">
    <name type="scientific">Frankliniella occidentalis</name>
    <name type="common">Western flower thrips</name>
    <name type="synonym">Euthrips occidentalis</name>
    <dbReference type="NCBI Taxonomy" id="133901"/>
    <lineage>
        <taxon>Eukaryota</taxon>
        <taxon>Metazoa</taxon>
        <taxon>Ecdysozoa</taxon>
        <taxon>Arthropoda</taxon>
        <taxon>Hexapoda</taxon>
        <taxon>Insecta</taxon>
        <taxon>Pterygota</taxon>
        <taxon>Neoptera</taxon>
        <taxon>Paraneoptera</taxon>
        <taxon>Thysanoptera</taxon>
        <taxon>Terebrantia</taxon>
        <taxon>Thripoidea</taxon>
        <taxon>Thripidae</taxon>
        <taxon>Frankliniella</taxon>
    </lineage>
</organism>
<dbReference type="GeneID" id="113209725"/>
<evidence type="ECO:0000256" key="9">
    <source>
        <dbReference type="ARBA" id="ARBA00023204"/>
    </source>
</evidence>
<evidence type="ECO:0000256" key="3">
    <source>
        <dbReference type="ARBA" id="ARBA00022722"/>
    </source>
</evidence>
<evidence type="ECO:0000259" key="13">
    <source>
        <dbReference type="Pfam" id="PF07522"/>
    </source>
</evidence>
<comment type="similarity">
    <text evidence="2">Belongs to the DNA repair metallo-beta-lactamase (DRMBL) family.</text>
</comment>
<dbReference type="GO" id="GO:0005634">
    <property type="term" value="C:nucleus"/>
    <property type="evidence" value="ECO:0007669"/>
    <property type="project" value="UniProtKB-SubCell"/>
</dbReference>
<evidence type="ECO:0000256" key="7">
    <source>
        <dbReference type="ARBA" id="ARBA00022839"/>
    </source>
</evidence>
<reference evidence="15 16" key="1">
    <citation type="journal article" date="2018" name="Proc. Natl. Acad. Sci. U.S.A.">
        <title>Phylogenomics and the evolution of hemipteroid insects.</title>
        <authorList>
            <person name="Johnson K.P."/>
            <person name="Dietrich C.H."/>
            <person name="Friedrich F."/>
            <person name="Beutel R.G."/>
            <person name="Wipfler B."/>
            <person name="Peters R.S."/>
            <person name="Allen J.M."/>
            <person name="Petersen M."/>
            <person name="Donath A."/>
            <person name="Walden K.K."/>
            <person name="Kozlov A.M."/>
            <person name="Podsiadlowski L."/>
            <person name="Mayer C."/>
            <person name="Meusemann K."/>
            <person name="Vasilikopoulos A."/>
            <person name="Waterhouse R.M."/>
            <person name="Cameron S.L."/>
            <person name="Weirauch C."/>
            <person name="Swanson D.R."/>
            <person name="Percy D.M."/>
            <person name="Hardy N.B."/>
            <person name="Terry I."/>
            <person name="Liu S."/>
            <person name="Zhou X."/>
            <person name="Misof B."/>
            <person name="Robertson H.M."/>
            <person name="Yoshizawa K."/>
        </authorList>
    </citation>
    <scope>NUCLEOTIDE SEQUENCE</scope>
    <source>
        <tissue evidence="15 16">Whole organism</tissue>
    </source>
</reference>
<keyword evidence="10" id="KW-0539">Nucleus</keyword>
<dbReference type="Gene3D" id="3.40.50.12650">
    <property type="match status" value="1"/>
</dbReference>
<dbReference type="Pfam" id="PF07522">
    <property type="entry name" value="DRMBL"/>
    <property type="match status" value="1"/>
</dbReference>
<dbReference type="RefSeq" id="XP_052131236.1">
    <property type="nucleotide sequence ID" value="XM_052275276.1"/>
</dbReference>
<protein>
    <recommendedName>
        <fullName evidence="11">Protein artemis</fullName>
    </recommendedName>
    <alternativeName>
        <fullName evidence="12">DNA cross-link repair 1C protein</fullName>
    </alternativeName>
</protein>
<evidence type="ECO:0000256" key="8">
    <source>
        <dbReference type="ARBA" id="ARBA00023172"/>
    </source>
</evidence>
<dbReference type="GO" id="GO:0006303">
    <property type="term" value="P:double-strand break repair via nonhomologous end joining"/>
    <property type="evidence" value="ECO:0007669"/>
    <property type="project" value="TreeGrafter"/>
</dbReference>
<dbReference type="PANTHER" id="PTHR23240">
    <property type="entry name" value="DNA CROSS-LINK REPAIR PROTEIN PSO2/SNM1-RELATED"/>
    <property type="match status" value="1"/>
</dbReference>
<keyword evidence="14" id="KW-1185">Reference proteome</keyword>
<evidence type="ECO:0000256" key="11">
    <source>
        <dbReference type="ARBA" id="ARBA00039759"/>
    </source>
</evidence>
<evidence type="ECO:0000256" key="2">
    <source>
        <dbReference type="ARBA" id="ARBA00010304"/>
    </source>
</evidence>
<evidence type="ECO:0000256" key="5">
    <source>
        <dbReference type="ARBA" id="ARBA00022763"/>
    </source>
</evidence>
<evidence type="ECO:0000256" key="1">
    <source>
        <dbReference type="ARBA" id="ARBA00004123"/>
    </source>
</evidence>
<comment type="subcellular location">
    <subcellularLocation>
        <location evidence="1">Nucleus</location>
    </subcellularLocation>
</comment>
<feature type="domain" description="DNA repair metallo-beta-lactamase" evidence="13">
    <location>
        <begin position="245"/>
        <end position="338"/>
    </location>
</feature>
<gene>
    <name evidence="15 16" type="primary">LOC113209725</name>
</gene>
<evidence type="ECO:0000313" key="16">
    <source>
        <dbReference type="RefSeq" id="XP_052131238.1"/>
    </source>
</evidence>
<dbReference type="KEGG" id="foc:113209725"/>
<evidence type="ECO:0000256" key="10">
    <source>
        <dbReference type="ARBA" id="ARBA00023242"/>
    </source>
</evidence>
<evidence type="ECO:0000313" key="14">
    <source>
        <dbReference type="Proteomes" id="UP000504606"/>
    </source>
</evidence>
<dbReference type="OrthoDB" id="262529at2759"/>
<keyword evidence="6" id="KW-0378">Hydrolase</keyword>
<evidence type="ECO:0000313" key="15">
    <source>
        <dbReference type="RefSeq" id="XP_052131236.1"/>
    </source>
</evidence>
<evidence type="ECO:0000256" key="4">
    <source>
        <dbReference type="ARBA" id="ARBA00022759"/>
    </source>
</evidence>
<dbReference type="GO" id="GO:0035312">
    <property type="term" value="F:5'-3' DNA exonuclease activity"/>
    <property type="evidence" value="ECO:0007669"/>
    <property type="project" value="TreeGrafter"/>
</dbReference>
<dbReference type="GO" id="GO:0000723">
    <property type="term" value="P:telomere maintenance"/>
    <property type="evidence" value="ECO:0007669"/>
    <property type="project" value="TreeGrafter"/>
</dbReference>
<keyword evidence="3" id="KW-0540">Nuclease</keyword>
<dbReference type="GO" id="GO:0006310">
    <property type="term" value="P:DNA recombination"/>
    <property type="evidence" value="ECO:0007669"/>
    <property type="project" value="UniProtKB-KW"/>
</dbReference>
<dbReference type="PANTHER" id="PTHR23240:SF8">
    <property type="entry name" value="PROTEIN ARTEMIS"/>
    <property type="match status" value="1"/>
</dbReference>
<dbReference type="GO" id="GO:0004519">
    <property type="term" value="F:endonuclease activity"/>
    <property type="evidence" value="ECO:0007669"/>
    <property type="project" value="UniProtKB-KW"/>
</dbReference>
<accession>A0A9C6X8J7</accession>
<keyword evidence="9" id="KW-0234">DNA repair</keyword>
<proteinExistence type="inferred from homology"/>
<evidence type="ECO:0000256" key="12">
    <source>
        <dbReference type="ARBA" id="ARBA00042677"/>
    </source>
</evidence>
<dbReference type="Proteomes" id="UP000504606">
    <property type="component" value="Unplaced"/>
</dbReference>
<dbReference type="GO" id="GO:0036297">
    <property type="term" value="P:interstrand cross-link repair"/>
    <property type="evidence" value="ECO:0007669"/>
    <property type="project" value="TreeGrafter"/>
</dbReference>
<name>A0A9C6X8J7_FRAOC</name>